<organism evidence="1 2">
    <name type="scientific">Desmospora profundinema</name>
    <dbReference type="NCBI Taxonomy" id="1571184"/>
    <lineage>
        <taxon>Bacteria</taxon>
        <taxon>Bacillati</taxon>
        <taxon>Bacillota</taxon>
        <taxon>Bacilli</taxon>
        <taxon>Bacillales</taxon>
        <taxon>Thermoactinomycetaceae</taxon>
        <taxon>Desmospora</taxon>
    </lineage>
</organism>
<evidence type="ECO:0000313" key="1">
    <source>
        <dbReference type="EMBL" id="MDR6227171.1"/>
    </source>
</evidence>
<comment type="caution">
    <text evidence="1">The sequence shown here is derived from an EMBL/GenBank/DDBJ whole genome shotgun (WGS) entry which is preliminary data.</text>
</comment>
<gene>
    <name evidence="1" type="ORF">JOE21_003186</name>
</gene>
<reference evidence="1 2" key="1">
    <citation type="submission" date="2023-07" db="EMBL/GenBank/DDBJ databases">
        <title>Genomic Encyclopedia of Type Strains, Phase IV (KMG-IV): sequencing the most valuable type-strain genomes for metagenomic binning, comparative biology and taxonomic classification.</title>
        <authorList>
            <person name="Goeker M."/>
        </authorList>
    </citation>
    <scope>NUCLEOTIDE SEQUENCE [LARGE SCALE GENOMIC DNA]</scope>
    <source>
        <strain evidence="1 2">DSM 45903</strain>
    </source>
</reference>
<dbReference type="Proteomes" id="UP001185012">
    <property type="component" value="Unassembled WGS sequence"/>
</dbReference>
<accession>A0ABU1IQU8</accession>
<name>A0ABU1IQU8_9BACL</name>
<sequence length="76" mass="8843">MGWLRSFALTEHKFRLGHFVPGLALRFLQEIEDSLPARPTHARIRSSHKCSCDIKKNEALIVGTFLFIWESAYKNR</sequence>
<keyword evidence="2" id="KW-1185">Reference proteome</keyword>
<protein>
    <submittedName>
        <fullName evidence="1">Uncharacterized protein</fullName>
    </submittedName>
</protein>
<proteinExistence type="predicted"/>
<dbReference type="EMBL" id="JAVDQG010000008">
    <property type="protein sequence ID" value="MDR6227171.1"/>
    <property type="molecule type" value="Genomic_DNA"/>
</dbReference>
<evidence type="ECO:0000313" key="2">
    <source>
        <dbReference type="Proteomes" id="UP001185012"/>
    </source>
</evidence>